<protein>
    <submittedName>
        <fullName evidence="1">Uncharacterized protein</fullName>
    </submittedName>
</protein>
<evidence type="ECO:0000313" key="1">
    <source>
        <dbReference type="EMBL" id="JAH21856.1"/>
    </source>
</evidence>
<organism evidence="1">
    <name type="scientific">Anguilla anguilla</name>
    <name type="common">European freshwater eel</name>
    <name type="synonym">Muraena anguilla</name>
    <dbReference type="NCBI Taxonomy" id="7936"/>
    <lineage>
        <taxon>Eukaryota</taxon>
        <taxon>Metazoa</taxon>
        <taxon>Chordata</taxon>
        <taxon>Craniata</taxon>
        <taxon>Vertebrata</taxon>
        <taxon>Euteleostomi</taxon>
        <taxon>Actinopterygii</taxon>
        <taxon>Neopterygii</taxon>
        <taxon>Teleostei</taxon>
        <taxon>Anguilliformes</taxon>
        <taxon>Anguillidae</taxon>
        <taxon>Anguilla</taxon>
    </lineage>
</organism>
<dbReference type="AlphaFoldDB" id="A0A0E9QY54"/>
<reference evidence="1" key="1">
    <citation type="submission" date="2014-11" db="EMBL/GenBank/DDBJ databases">
        <authorList>
            <person name="Amaro Gonzalez C."/>
        </authorList>
    </citation>
    <scope>NUCLEOTIDE SEQUENCE</scope>
</reference>
<dbReference type="EMBL" id="GBXM01086721">
    <property type="protein sequence ID" value="JAH21856.1"/>
    <property type="molecule type" value="Transcribed_RNA"/>
</dbReference>
<accession>A0A0E9QY54</accession>
<sequence>MQFRESERTDERNRLLLPLLLHLYPHLLPLFLAS</sequence>
<name>A0A0E9QY54_ANGAN</name>
<proteinExistence type="predicted"/>
<reference evidence="1" key="2">
    <citation type="journal article" date="2015" name="Fish Shellfish Immunol.">
        <title>Early steps in the European eel (Anguilla anguilla)-Vibrio vulnificus interaction in the gills: Role of the RtxA13 toxin.</title>
        <authorList>
            <person name="Callol A."/>
            <person name="Pajuelo D."/>
            <person name="Ebbesson L."/>
            <person name="Teles M."/>
            <person name="MacKenzie S."/>
            <person name="Amaro C."/>
        </authorList>
    </citation>
    <scope>NUCLEOTIDE SEQUENCE</scope>
</reference>